<organism evidence="1 2">
    <name type="scientific">Phytophthora aleatoria</name>
    <dbReference type="NCBI Taxonomy" id="2496075"/>
    <lineage>
        <taxon>Eukaryota</taxon>
        <taxon>Sar</taxon>
        <taxon>Stramenopiles</taxon>
        <taxon>Oomycota</taxon>
        <taxon>Peronosporomycetes</taxon>
        <taxon>Peronosporales</taxon>
        <taxon>Peronosporaceae</taxon>
        <taxon>Phytophthora</taxon>
    </lineage>
</organism>
<name>A0A8J5J8Y2_9STRA</name>
<sequence>MSAEDAILLKRQQRRQAQQRYRKKVREKEGTIDCEVQMLREQVKRLKGQHKQIIAQSVPLEAKRWGVVAEYFRLFGRGLTTNTLPTVNNSASNMKVQREFLQATMAPDVSVNTGYGIDRLLWGWETLSRYYPDCDVKLVRLEMGAGNSLLATTKATRTITEDTLKSVFQHLIGDARGSLLGAKLLGKQLVVKGSGFFIWDDAKDRVISTLYSVDMLTPVLELLGNLEDVSLVLDNSRNRPKQRWQYR</sequence>
<evidence type="ECO:0000313" key="1">
    <source>
        <dbReference type="EMBL" id="KAG6970617.1"/>
    </source>
</evidence>
<dbReference type="AlphaFoldDB" id="A0A8J5J8Y2"/>
<gene>
    <name evidence="1" type="ORF">JG688_00004775</name>
</gene>
<protein>
    <recommendedName>
        <fullName evidence="3">Bzip transcription factor</fullName>
    </recommendedName>
</protein>
<reference evidence="1" key="1">
    <citation type="submission" date="2021-01" db="EMBL/GenBank/DDBJ databases">
        <title>Phytophthora aleatoria, a newly-described species from Pinus radiata is distinct from Phytophthora cactorum isolates based on comparative genomics.</title>
        <authorList>
            <person name="Mcdougal R."/>
            <person name="Panda P."/>
            <person name="Williams N."/>
            <person name="Studholme D.J."/>
        </authorList>
    </citation>
    <scope>NUCLEOTIDE SEQUENCE</scope>
    <source>
        <strain evidence="1">NZFS 4037</strain>
    </source>
</reference>
<dbReference type="EMBL" id="JAENGY010000176">
    <property type="protein sequence ID" value="KAG6970617.1"/>
    <property type="molecule type" value="Genomic_DNA"/>
</dbReference>
<comment type="caution">
    <text evidence="1">The sequence shown here is derived from an EMBL/GenBank/DDBJ whole genome shotgun (WGS) entry which is preliminary data.</text>
</comment>
<accession>A0A8J5J8Y2</accession>
<keyword evidence="2" id="KW-1185">Reference proteome</keyword>
<dbReference type="Proteomes" id="UP000709295">
    <property type="component" value="Unassembled WGS sequence"/>
</dbReference>
<evidence type="ECO:0008006" key="3">
    <source>
        <dbReference type="Google" id="ProtNLM"/>
    </source>
</evidence>
<evidence type="ECO:0000313" key="2">
    <source>
        <dbReference type="Proteomes" id="UP000709295"/>
    </source>
</evidence>
<proteinExistence type="predicted"/>